<keyword evidence="3" id="KW-0560">Oxidoreductase</keyword>
<dbReference type="InterPro" id="IPR001041">
    <property type="entry name" value="2Fe-2S_ferredoxin-type"/>
</dbReference>
<sequence>MSTTPEERLDVSMTINGRRYRSTVEARRTLADFIREDAQLPGTKLGCEHGVCGACTVLLDDLPARSCLTLAVQAEGRQIRTVESLAEGQELNTLQRAFREQHGLQCGFCTAGFLMTATALLEENPTPTRDDIVETVSGSLCRCTGYQTIVSAIEQAAAEGQNVTNGGDQ</sequence>
<proteinExistence type="predicted"/>
<keyword evidence="2" id="KW-0479">Metal-binding</keyword>
<feature type="domain" description="2Fe-2S ferredoxin-type" evidence="6">
    <location>
        <begin position="9"/>
        <end position="85"/>
    </location>
</feature>
<evidence type="ECO:0000256" key="3">
    <source>
        <dbReference type="ARBA" id="ARBA00023002"/>
    </source>
</evidence>
<gene>
    <name evidence="7" type="ORF">GCM10009726_21680</name>
</gene>
<keyword evidence="5" id="KW-0411">Iron-sulfur</keyword>
<dbReference type="InterPro" id="IPR006058">
    <property type="entry name" value="2Fe2S_fd_BS"/>
</dbReference>
<evidence type="ECO:0000313" key="7">
    <source>
        <dbReference type="EMBL" id="GAA2107839.1"/>
    </source>
</evidence>
<dbReference type="Gene3D" id="3.10.20.30">
    <property type="match status" value="1"/>
</dbReference>
<evidence type="ECO:0000256" key="4">
    <source>
        <dbReference type="ARBA" id="ARBA00023004"/>
    </source>
</evidence>
<dbReference type="Pfam" id="PF00111">
    <property type="entry name" value="Fer2"/>
    <property type="match status" value="1"/>
</dbReference>
<dbReference type="PROSITE" id="PS51085">
    <property type="entry name" value="2FE2S_FER_2"/>
    <property type="match status" value="1"/>
</dbReference>
<keyword evidence="8" id="KW-1185">Reference proteome</keyword>
<evidence type="ECO:0000256" key="1">
    <source>
        <dbReference type="ARBA" id="ARBA00022714"/>
    </source>
</evidence>
<dbReference type="Proteomes" id="UP001501161">
    <property type="component" value="Unassembled WGS sequence"/>
</dbReference>
<dbReference type="InterPro" id="IPR051452">
    <property type="entry name" value="Diverse_Oxidoreductases"/>
</dbReference>
<evidence type="ECO:0000259" key="6">
    <source>
        <dbReference type="PROSITE" id="PS51085"/>
    </source>
</evidence>
<dbReference type="SUPFAM" id="SSF54292">
    <property type="entry name" value="2Fe-2S ferredoxin-like"/>
    <property type="match status" value="1"/>
</dbReference>
<dbReference type="SUPFAM" id="SSF47741">
    <property type="entry name" value="CO dehydrogenase ISP C-domain like"/>
    <property type="match status" value="1"/>
</dbReference>
<protein>
    <submittedName>
        <fullName evidence="7">(2Fe-2S)-binding protein</fullName>
    </submittedName>
</protein>
<organism evidence="7 8">
    <name type="scientific">Nocardioides furvisabuli</name>
    <dbReference type="NCBI Taxonomy" id="375542"/>
    <lineage>
        <taxon>Bacteria</taxon>
        <taxon>Bacillati</taxon>
        <taxon>Actinomycetota</taxon>
        <taxon>Actinomycetes</taxon>
        <taxon>Propionibacteriales</taxon>
        <taxon>Nocardioidaceae</taxon>
        <taxon>Nocardioides</taxon>
    </lineage>
</organism>
<dbReference type="InterPro" id="IPR002888">
    <property type="entry name" value="2Fe-2S-bd"/>
</dbReference>
<name>A0ABN2XD14_9ACTN</name>
<dbReference type="InterPro" id="IPR012675">
    <property type="entry name" value="Beta-grasp_dom_sf"/>
</dbReference>
<dbReference type="CDD" id="cd00207">
    <property type="entry name" value="fer2"/>
    <property type="match status" value="1"/>
</dbReference>
<reference evidence="7 8" key="1">
    <citation type="journal article" date="2019" name="Int. J. Syst. Evol. Microbiol.">
        <title>The Global Catalogue of Microorganisms (GCM) 10K type strain sequencing project: providing services to taxonomists for standard genome sequencing and annotation.</title>
        <authorList>
            <consortium name="The Broad Institute Genomics Platform"/>
            <consortium name="The Broad Institute Genome Sequencing Center for Infectious Disease"/>
            <person name="Wu L."/>
            <person name="Ma J."/>
        </authorList>
    </citation>
    <scope>NUCLEOTIDE SEQUENCE [LARGE SCALE GENOMIC DNA]</scope>
    <source>
        <strain evidence="7 8">JCM 13813</strain>
    </source>
</reference>
<dbReference type="EMBL" id="BAAAMQ010000010">
    <property type="protein sequence ID" value="GAA2107839.1"/>
    <property type="molecule type" value="Genomic_DNA"/>
</dbReference>
<dbReference type="InterPro" id="IPR036010">
    <property type="entry name" value="2Fe-2S_ferredoxin-like_sf"/>
</dbReference>
<evidence type="ECO:0000256" key="2">
    <source>
        <dbReference type="ARBA" id="ARBA00022723"/>
    </source>
</evidence>
<dbReference type="InterPro" id="IPR036884">
    <property type="entry name" value="2Fe-2S-bd_dom_sf"/>
</dbReference>
<dbReference type="PANTHER" id="PTHR44379">
    <property type="entry name" value="OXIDOREDUCTASE WITH IRON-SULFUR SUBUNIT"/>
    <property type="match status" value="1"/>
</dbReference>
<evidence type="ECO:0000256" key="5">
    <source>
        <dbReference type="ARBA" id="ARBA00023014"/>
    </source>
</evidence>
<accession>A0ABN2XD14</accession>
<dbReference type="PANTHER" id="PTHR44379:SF5">
    <property type="entry name" value="OXIDOREDUCTASE WITH IRON-SULFUR SUBUNIT"/>
    <property type="match status" value="1"/>
</dbReference>
<keyword evidence="4" id="KW-0408">Iron</keyword>
<dbReference type="PROSITE" id="PS00197">
    <property type="entry name" value="2FE2S_FER_1"/>
    <property type="match status" value="1"/>
</dbReference>
<evidence type="ECO:0000313" key="8">
    <source>
        <dbReference type="Proteomes" id="UP001501161"/>
    </source>
</evidence>
<dbReference type="Gene3D" id="1.10.150.120">
    <property type="entry name" value="[2Fe-2S]-binding domain"/>
    <property type="match status" value="1"/>
</dbReference>
<dbReference type="RefSeq" id="WP_231248483.1">
    <property type="nucleotide sequence ID" value="NZ_BAAAMQ010000010.1"/>
</dbReference>
<dbReference type="Pfam" id="PF01799">
    <property type="entry name" value="Fer2_2"/>
    <property type="match status" value="1"/>
</dbReference>
<keyword evidence="1" id="KW-0001">2Fe-2S</keyword>
<comment type="caution">
    <text evidence="7">The sequence shown here is derived from an EMBL/GenBank/DDBJ whole genome shotgun (WGS) entry which is preliminary data.</text>
</comment>